<protein>
    <submittedName>
        <fullName evidence="4">ROK family protein</fullName>
    </submittedName>
</protein>
<evidence type="ECO:0000313" key="4">
    <source>
        <dbReference type="EMBL" id="MCP1103720.1"/>
    </source>
</evidence>
<evidence type="ECO:0000256" key="1">
    <source>
        <dbReference type="ARBA" id="ARBA00002486"/>
    </source>
</evidence>
<dbReference type="InterPro" id="IPR036390">
    <property type="entry name" value="WH_DNA-bd_sf"/>
</dbReference>
<dbReference type="SUPFAM" id="SSF46785">
    <property type="entry name" value="Winged helix' DNA-binding domain"/>
    <property type="match status" value="1"/>
</dbReference>
<keyword evidence="5" id="KW-1185">Reference proteome</keyword>
<organism evidence="4 5">
    <name type="scientific">Aequitasia blattaphilus</name>
    <dbReference type="NCBI Taxonomy" id="2949332"/>
    <lineage>
        <taxon>Bacteria</taxon>
        <taxon>Bacillati</taxon>
        <taxon>Bacillota</taxon>
        <taxon>Clostridia</taxon>
        <taxon>Lachnospirales</taxon>
        <taxon>Lachnospiraceae</taxon>
        <taxon>Aequitasia</taxon>
    </lineage>
</organism>
<comment type="caution">
    <text evidence="4">The sequence shown here is derived from an EMBL/GenBank/DDBJ whole genome shotgun (WGS) entry which is preliminary data.</text>
</comment>
<dbReference type="PANTHER" id="PTHR18964:SF149">
    <property type="entry name" value="BIFUNCTIONAL UDP-N-ACETYLGLUCOSAMINE 2-EPIMERASE_N-ACETYLMANNOSAMINE KINASE"/>
    <property type="match status" value="1"/>
</dbReference>
<dbReference type="PANTHER" id="PTHR18964">
    <property type="entry name" value="ROK (REPRESSOR, ORF, KINASE) FAMILY"/>
    <property type="match status" value="1"/>
</dbReference>
<dbReference type="EMBL" id="JAMZFW010000043">
    <property type="protein sequence ID" value="MCP1103720.1"/>
    <property type="molecule type" value="Genomic_DNA"/>
</dbReference>
<dbReference type="InterPro" id="IPR043129">
    <property type="entry name" value="ATPase_NBD"/>
</dbReference>
<dbReference type="Gene3D" id="3.30.420.40">
    <property type="match status" value="2"/>
</dbReference>
<evidence type="ECO:0000256" key="3">
    <source>
        <dbReference type="ARBA" id="ARBA00022629"/>
    </source>
</evidence>
<accession>A0ABT1ED11</accession>
<comment type="function">
    <text evidence="1">Transcriptional repressor of xylose-utilizing enzymes.</text>
</comment>
<sequence length="379" mass="42653">MLVNNNHLNERLTRKSQQIYHFIRKHGSVSKQDIVIGLKLSLPTVTQNLQYLTDMELVDTSKKILNTGGRNATAYTYIRSTRMAIGVYLTSNHISVVAVDLSGNVVDMEKVQIKFDLADEDYLKRIGELVELVKVRTDIKDESLLGVGIAVQSLVSSDGETIRYGIALDFAKTTRKEIAKYIPYKNRLFHDPEMACYAEVWIDRSIQNAFYISLSNSVGGAVVVDNNIYRGNSLKGGEIGHMLAVRENGEKCYCGKYGCFDTVCRATKLDEYTNGNLDAFFVKLRSGDKIAQEKWDAYLYELSLAIHNIRMLFDGKVILGGYVGAYIGDYIDQLCELVDARTPFEDDKAKDYLMPCKYKVEATAAGAAMNYIDDFFDEI</sequence>
<dbReference type="InterPro" id="IPR036388">
    <property type="entry name" value="WH-like_DNA-bd_sf"/>
</dbReference>
<dbReference type="Pfam" id="PF00480">
    <property type="entry name" value="ROK"/>
    <property type="match status" value="1"/>
</dbReference>
<keyword evidence="3" id="KW-0119">Carbohydrate metabolism</keyword>
<gene>
    <name evidence="4" type="ORF">NK125_15080</name>
</gene>
<dbReference type="RefSeq" id="WP_262067487.1">
    <property type="nucleotide sequence ID" value="NZ_JAMXOD010000043.1"/>
</dbReference>
<dbReference type="Gene3D" id="1.10.10.10">
    <property type="entry name" value="Winged helix-like DNA-binding domain superfamily/Winged helix DNA-binding domain"/>
    <property type="match status" value="1"/>
</dbReference>
<reference evidence="4 5" key="1">
    <citation type="journal article" date="2022" name="Genome Biol. Evol.">
        <title>Host diet, physiology and behaviors set the stage for Lachnospiraceae cladogenesis.</title>
        <authorList>
            <person name="Vera-Ponce De Leon A."/>
            <person name="Schneider M."/>
            <person name="Jahnes B.C."/>
            <person name="Sadowski V."/>
            <person name="Camuy-Velez L.A."/>
            <person name="Duan J."/>
            <person name="Sabree Z.L."/>
        </authorList>
    </citation>
    <scope>NUCLEOTIDE SEQUENCE [LARGE SCALE GENOMIC DNA]</scope>
    <source>
        <strain evidence="4 5">PAL113</strain>
    </source>
</reference>
<dbReference type="Proteomes" id="UP001523566">
    <property type="component" value="Unassembled WGS sequence"/>
</dbReference>
<dbReference type="SUPFAM" id="SSF53067">
    <property type="entry name" value="Actin-like ATPase domain"/>
    <property type="match status" value="1"/>
</dbReference>
<evidence type="ECO:0000313" key="5">
    <source>
        <dbReference type="Proteomes" id="UP001523566"/>
    </source>
</evidence>
<proteinExistence type="inferred from homology"/>
<evidence type="ECO:0000256" key="2">
    <source>
        <dbReference type="ARBA" id="ARBA00006479"/>
    </source>
</evidence>
<comment type="similarity">
    <text evidence="2">Belongs to the ROK (NagC/XylR) family.</text>
</comment>
<keyword evidence="3" id="KW-0859">Xylose metabolism</keyword>
<name>A0ABT1ED11_9FIRM</name>
<dbReference type="InterPro" id="IPR000600">
    <property type="entry name" value="ROK"/>
</dbReference>